<proteinExistence type="predicted"/>
<evidence type="ECO:0000313" key="2">
    <source>
        <dbReference type="EMBL" id="KAB2611626.1"/>
    </source>
</evidence>
<reference evidence="2 3" key="3">
    <citation type="submission" date="2019-11" db="EMBL/GenBank/DDBJ databases">
        <title>A de novo genome assembly of a pear dwarfing rootstock.</title>
        <authorList>
            <person name="Wang F."/>
            <person name="Wang J."/>
            <person name="Li S."/>
            <person name="Zhang Y."/>
            <person name="Fang M."/>
            <person name="Ma L."/>
            <person name="Zhao Y."/>
            <person name="Jiang S."/>
        </authorList>
    </citation>
    <scope>NUCLEOTIDE SEQUENCE [LARGE SCALE GENOMIC DNA]</scope>
    <source>
        <strain evidence="2">S2</strain>
        <tissue evidence="2">Leaf</tissue>
    </source>
</reference>
<dbReference type="AlphaFoldDB" id="A0A5N5G8E1"/>
<evidence type="ECO:0000313" key="3">
    <source>
        <dbReference type="Proteomes" id="UP000327157"/>
    </source>
</evidence>
<feature type="coiled-coil region" evidence="1">
    <location>
        <begin position="2"/>
        <end position="29"/>
    </location>
</feature>
<protein>
    <submittedName>
        <fullName evidence="2">Uncharacterized protein</fullName>
    </submittedName>
</protein>
<reference evidence="2 3" key="1">
    <citation type="submission" date="2019-09" db="EMBL/GenBank/DDBJ databases">
        <authorList>
            <person name="Ou C."/>
        </authorList>
    </citation>
    <scope>NUCLEOTIDE SEQUENCE [LARGE SCALE GENOMIC DNA]</scope>
    <source>
        <strain evidence="2">S2</strain>
        <tissue evidence="2">Leaf</tissue>
    </source>
</reference>
<name>A0A5N5G8E1_9ROSA</name>
<organism evidence="2 3">
    <name type="scientific">Pyrus ussuriensis x Pyrus communis</name>
    <dbReference type="NCBI Taxonomy" id="2448454"/>
    <lineage>
        <taxon>Eukaryota</taxon>
        <taxon>Viridiplantae</taxon>
        <taxon>Streptophyta</taxon>
        <taxon>Embryophyta</taxon>
        <taxon>Tracheophyta</taxon>
        <taxon>Spermatophyta</taxon>
        <taxon>Magnoliopsida</taxon>
        <taxon>eudicotyledons</taxon>
        <taxon>Gunneridae</taxon>
        <taxon>Pentapetalae</taxon>
        <taxon>rosids</taxon>
        <taxon>fabids</taxon>
        <taxon>Rosales</taxon>
        <taxon>Rosaceae</taxon>
        <taxon>Amygdaloideae</taxon>
        <taxon>Maleae</taxon>
        <taxon>Pyrus</taxon>
    </lineage>
</organism>
<dbReference type="EMBL" id="SMOL01000487">
    <property type="protein sequence ID" value="KAB2611626.1"/>
    <property type="molecule type" value="Genomic_DNA"/>
</dbReference>
<keyword evidence="3" id="KW-1185">Reference proteome</keyword>
<reference evidence="3" key="2">
    <citation type="submission" date="2019-10" db="EMBL/GenBank/DDBJ databases">
        <title>A de novo genome assembly of a pear dwarfing rootstock.</title>
        <authorList>
            <person name="Wang F."/>
            <person name="Wang J."/>
            <person name="Li S."/>
            <person name="Zhang Y."/>
            <person name="Fang M."/>
            <person name="Ma L."/>
            <person name="Zhao Y."/>
            <person name="Jiang S."/>
        </authorList>
    </citation>
    <scope>NUCLEOTIDE SEQUENCE [LARGE SCALE GENOMIC DNA]</scope>
</reference>
<evidence type="ECO:0000256" key="1">
    <source>
        <dbReference type="SAM" id="Coils"/>
    </source>
</evidence>
<comment type="caution">
    <text evidence="2">The sequence shown here is derived from an EMBL/GenBank/DDBJ whole genome shotgun (WGS) entry which is preliminary data.</text>
</comment>
<gene>
    <name evidence="2" type="ORF">D8674_019658</name>
</gene>
<dbReference type="Proteomes" id="UP000327157">
    <property type="component" value="Chromosome 17"/>
</dbReference>
<accession>A0A5N5G8E1</accession>
<sequence length="70" mass="8507">MMKKQGEDYEELKKLNADLEDKFVEMASTIAGIKCSLSGQMLKKKMKMKMMIRWRVCWRIFPRCLSFWYF</sequence>
<keyword evidence="1" id="KW-0175">Coiled coil</keyword>